<proteinExistence type="predicted"/>
<evidence type="ECO:0000256" key="1">
    <source>
        <dbReference type="SAM" id="SignalP"/>
    </source>
</evidence>
<keyword evidence="1" id="KW-0732">Signal</keyword>
<reference evidence="2" key="1">
    <citation type="submission" date="2024-05" db="EMBL/GenBank/DDBJ databases">
        <title>Isolation and characterization of Sporomusa carbonis sp. nov., a carboxydotrophic hydrogenogen in the genus of Sporomusa isolated from a charcoal burning pile.</title>
        <authorList>
            <person name="Boeer T."/>
            <person name="Rosenbaum F."/>
            <person name="Eysell L."/>
            <person name="Mueller V."/>
            <person name="Daniel R."/>
            <person name="Poehlein A."/>
        </authorList>
    </citation>
    <scope>NUCLEOTIDE SEQUENCE [LARGE SCALE GENOMIC DNA]</scope>
    <source>
        <strain evidence="2">DSM 10669</strain>
    </source>
</reference>
<feature type="signal peptide" evidence="1">
    <location>
        <begin position="1"/>
        <end position="27"/>
    </location>
</feature>
<organism evidence="2 3">
    <name type="scientific">Sporomusa silvacetica DSM 10669</name>
    <dbReference type="NCBI Taxonomy" id="1123289"/>
    <lineage>
        <taxon>Bacteria</taxon>
        <taxon>Bacillati</taxon>
        <taxon>Bacillota</taxon>
        <taxon>Negativicutes</taxon>
        <taxon>Selenomonadales</taxon>
        <taxon>Sporomusaceae</taxon>
        <taxon>Sporomusa</taxon>
    </lineage>
</organism>
<gene>
    <name evidence="2" type="ORF">SPSIL_022680</name>
</gene>
<accession>A0ABZ3IL70</accession>
<dbReference type="EMBL" id="CP155573">
    <property type="protein sequence ID" value="XFO66118.1"/>
    <property type="molecule type" value="Genomic_DNA"/>
</dbReference>
<dbReference type="Proteomes" id="UP000216752">
    <property type="component" value="Chromosome"/>
</dbReference>
<evidence type="ECO:0008006" key="4">
    <source>
        <dbReference type="Google" id="ProtNLM"/>
    </source>
</evidence>
<name>A0ABZ3IL70_9FIRM</name>
<evidence type="ECO:0000313" key="2">
    <source>
        <dbReference type="EMBL" id="XFO66118.1"/>
    </source>
</evidence>
<dbReference type="RefSeq" id="WP_094607639.1">
    <property type="nucleotide sequence ID" value="NZ_CP155573.1"/>
</dbReference>
<sequence>MGHIIKFCLASLVCIFFSITALPSVQAASQATLQVNAEISDSNFWDCTFVKEAIPSKPSIVKIEWSLGNNYSNPKDATIISAGKTKGQVAIVSEKGELVTLSIRIKNAKNETLGKWDLQVINKGQSESVTISLPETIEPLFHRNI</sequence>
<keyword evidence="3" id="KW-1185">Reference proteome</keyword>
<protein>
    <recommendedName>
        <fullName evidence="4">BIG2 domain-containing protein</fullName>
    </recommendedName>
</protein>
<feature type="chain" id="PRO_5046213656" description="BIG2 domain-containing protein" evidence="1">
    <location>
        <begin position="28"/>
        <end position="145"/>
    </location>
</feature>
<evidence type="ECO:0000313" key="3">
    <source>
        <dbReference type="Proteomes" id="UP000216752"/>
    </source>
</evidence>